<dbReference type="FunFam" id="2.60.40.10:FF:000272">
    <property type="entry name" value="Immunoglobulin superfamily member 9B"/>
    <property type="match status" value="1"/>
</dbReference>
<keyword evidence="6" id="KW-0677">Repeat</keyword>
<dbReference type="PANTHER" id="PTHR12231:SF240">
    <property type="entry name" value="PROTEIN TURTLE HOMOLOG B"/>
    <property type="match status" value="1"/>
</dbReference>
<dbReference type="SMART" id="SM00060">
    <property type="entry name" value="FN3"/>
    <property type="match status" value="2"/>
</dbReference>
<feature type="domain" description="Ig-like" evidence="19">
    <location>
        <begin position="322"/>
        <end position="413"/>
    </location>
</feature>
<dbReference type="InterPro" id="IPR013783">
    <property type="entry name" value="Ig-like_fold"/>
</dbReference>
<dbReference type="SMART" id="SM00409">
    <property type="entry name" value="IG"/>
    <property type="match status" value="5"/>
</dbReference>
<dbReference type="FunFam" id="2.60.40.10:FF:000389">
    <property type="entry name" value="Immunoglobulin superfamily member 9B"/>
    <property type="match status" value="1"/>
</dbReference>
<dbReference type="GO" id="GO:0043005">
    <property type="term" value="C:neuron projection"/>
    <property type="evidence" value="ECO:0007669"/>
    <property type="project" value="TreeGrafter"/>
</dbReference>
<dbReference type="GO" id="GO:0007399">
    <property type="term" value="P:nervous system development"/>
    <property type="evidence" value="ECO:0007669"/>
    <property type="project" value="UniProtKB-KW"/>
</dbReference>
<dbReference type="PROSITE" id="PS50853">
    <property type="entry name" value="FN3"/>
    <property type="match status" value="2"/>
</dbReference>
<evidence type="ECO:0000256" key="1">
    <source>
        <dbReference type="ARBA" id="ARBA00004162"/>
    </source>
</evidence>
<dbReference type="CDD" id="cd00096">
    <property type="entry name" value="Ig"/>
    <property type="match status" value="1"/>
</dbReference>
<evidence type="ECO:0000256" key="10">
    <source>
        <dbReference type="ARBA" id="ARBA00023136"/>
    </source>
</evidence>
<reference evidence="21" key="1">
    <citation type="submission" date="2021-01" db="EMBL/GenBank/DDBJ databases">
        <title>A chromosome-scale assembly of European eel, Anguilla anguilla.</title>
        <authorList>
            <person name="Henkel C."/>
            <person name="Jong-Raadsen S.A."/>
            <person name="Dufour S."/>
            <person name="Weltzien F.-A."/>
            <person name="Palstra A.P."/>
            <person name="Pelster B."/>
            <person name="Spaink H.P."/>
            <person name="Van Den Thillart G.E."/>
            <person name="Jansen H."/>
            <person name="Zahm M."/>
            <person name="Klopp C."/>
            <person name="Cedric C."/>
            <person name="Louis A."/>
            <person name="Berthelot C."/>
            <person name="Parey E."/>
            <person name="Roest Crollius H."/>
            <person name="Montfort J."/>
            <person name="Robinson-Rechavi M."/>
            <person name="Bucao C."/>
            <person name="Bouchez O."/>
            <person name="Gislard M."/>
            <person name="Lluch J."/>
            <person name="Milhes M."/>
            <person name="Lampietro C."/>
            <person name="Lopez Roques C."/>
            <person name="Donnadieu C."/>
            <person name="Braasch I."/>
            <person name="Desvignes T."/>
            <person name="Postlethwait J."/>
            <person name="Bobe J."/>
            <person name="Guiguen Y."/>
            <person name="Dirks R."/>
        </authorList>
    </citation>
    <scope>NUCLEOTIDE SEQUENCE</scope>
    <source>
        <strain evidence="21">Tag_6206</strain>
        <tissue evidence="21">Liver</tissue>
    </source>
</reference>
<keyword evidence="12" id="KW-0325">Glycoprotein</keyword>
<dbReference type="CDD" id="cd00063">
    <property type="entry name" value="FN3"/>
    <property type="match status" value="2"/>
</dbReference>
<feature type="domain" description="Ig-like" evidence="19">
    <location>
        <begin position="226"/>
        <end position="318"/>
    </location>
</feature>
<keyword evidence="13" id="KW-0393">Immunoglobulin domain</keyword>
<feature type="compositionally biased region" description="Polar residues" evidence="16">
    <location>
        <begin position="1423"/>
        <end position="1436"/>
    </location>
</feature>
<feature type="transmembrane region" description="Helical" evidence="17">
    <location>
        <begin position="721"/>
        <end position="746"/>
    </location>
</feature>
<evidence type="ECO:0000259" key="20">
    <source>
        <dbReference type="PROSITE" id="PS50853"/>
    </source>
</evidence>
<evidence type="ECO:0000256" key="3">
    <source>
        <dbReference type="ARBA" id="ARBA00022553"/>
    </source>
</evidence>
<sequence>MIWYVATLIASVVSTRGTAAQGAHGNREEPQFVTARAGESVILGCDVAHPLNGQPYVVEWFKFGVPIPFFINFRFYPPHVDPEYAGRASLYGKSSLRIEQVRSDDQGWYECKVLMLEQQYDTFHNGSWVHLTVNAPPTFTDTPPQYVEAKEGGSITLSCTAFGNPKPVVSWLREGELLGNSRKYKVSDGSLTVMSISREDRGAYTCRAYSVQGEAVHTTRLLVQGPPFIVSPPENITVNISQDAFFTCQAEAYPGNLTYTWFWEEDNVYFKNDLKRRVRILVDGSLIISQVKPEDAGKYTCSPSNSLGRPPSASAYLTVQYPARVVNMPPVIYVAIGLPGFIRCPVDANPPVTMVKWRKDGLPLRVEKYPGWSQMEDGSIRVAEVTEDSLGTYTCVPYNALGTMGQSPPAPLVLKDPPKFSVVPGGEYRQEAGRELVIPCEAEGDPFPNITWRKAGKPSRSKHNVLPRGSLQFKSLSKEDHGEWECVATNVATSITASTHLLVIGTSPHPPTNVHVSASTTLANVSWEPGYDGGYEQTFSVWVKRAQLGPHDWLSTPVTGTQNWLLVQGLEPETAYQFSVLAQNKLGTGPFSEVVTVNTLVFPISTPEPLVLLTPPRCLTANRTQQGVLLTWIPPANHTSPIDRYIMEFRLGERWDVLDDAIAAGETELLARDLVQDSWYEFRVMAVMEDLTSEPSNVVGVSSTDFFPPPDIVDEGLARPVVAGIVATICFLAAAILFSTLAACFVNKQRRRKLKRRRDPPLSITHCRKSVETPTSETLTEKQWLKSGALSHYKQYMTPLTPLPGIEPYWEGPEGSSYRPPPASPQSSGKVSPESIRSLGPPSESSEDGRGPPAKKVPQSPGKEKELSLYKKTKRAIISKKYSVSKHEAEATTPIELISRGPDGRFVMDPSEMETSVKLRRIEGFPFVEESDLYPEFRQSDEENDDPGPMPPVMATLRPQQISPISSSQESYMQPPAYSPRFHRPMEGMTIMESSRLQATGQIRAPPHHRIYTHSQYYGYLGSPGDPDPLPPFYMPETSPLSSVMSSPPYLPIEGPFGHPTIPEEMGEGEIQHYASSGSTLPLTHVPSSHSPDIWQHPDFSFSGLEGPHFILPPHHPLYLHRDPTMPPPHFFPPSSLQPSSLQVTSYPGILPLEAPKSRPGKSPSKVKPQGPPAKRLTMQGAQSLGQLRHTSHGMGVPVLPYPDPAAYIGSPSTLGSLDTRWYDPGPRLSPRAPRRMEPSMHQVVLQPSRLSPLTQSPLSSHEGSPEIVVRPRPRPGIVQPSIPPELSEITLQPPAAASFSRRSSPSSSPAQGQGSRRASPSYRSHMAFATTATSYPSQSPSPPMESSDVFGQMPSQRRTDEEMLPSEPSPPQLSASGKRLGASSATAGSERMDALRYQRIKKAKKVVINNNNSKSRRKTGVAPSQTQQLHASQVLQPEEALYLRKKKKRPARQDPYARFSALLYRRPPREDQKAILASMDTGDPDHATLL</sequence>
<feature type="domain" description="Fibronectin type-III" evidence="20">
    <location>
        <begin position="510"/>
        <end position="602"/>
    </location>
</feature>
<evidence type="ECO:0000256" key="15">
    <source>
        <dbReference type="ARBA" id="ARBA00061549"/>
    </source>
</evidence>
<dbReference type="EMBL" id="JAFIRN010000008">
    <property type="protein sequence ID" value="KAG5843824.1"/>
    <property type="molecule type" value="Genomic_DNA"/>
</dbReference>
<keyword evidence="3" id="KW-0597">Phosphoprotein</keyword>
<feature type="chain" id="PRO_5038482199" description="Protein turtle homolog B-like" evidence="18">
    <location>
        <begin position="21"/>
        <end position="1491"/>
    </location>
</feature>
<evidence type="ECO:0000256" key="9">
    <source>
        <dbReference type="ARBA" id="ARBA00023018"/>
    </source>
</evidence>
<dbReference type="SMART" id="SM00406">
    <property type="entry name" value="IGv"/>
    <property type="match status" value="2"/>
</dbReference>
<keyword evidence="7" id="KW-0524">Neurogenesis</keyword>
<feature type="domain" description="Ig-like" evidence="19">
    <location>
        <begin position="137"/>
        <end position="224"/>
    </location>
</feature>
<organism evidence="21 22">
    <name type="scientific">Anguilla anguilla</name>
    <name type="common">European freshwater eel</name>
    <name type="synonym">Muraena anguilla</name>
    <dbReference type="NCBI Taxonomy" id="7936"/>
    <lineage>
        <taxon>Eukaryota</taxon>
        <taxon>Metazoa</taxon>
        <taxon>Chordata</taxon>
        <taxon>Craniata</taxon>
        <taxon>Vertebrata</taxon>
        <taxon>Euteleostomi</taxon>
        <taxon>Actinopterygii</taxon>
        <taxon>Neopterygii</taxon>
        <taxon>Teleostei</taxon>
        <taxon>Anguilliformes</taxon>
        <taxon>Anguillidae</taxon>
        <taxon>Anguilla</taxon>
    </lineage>
</organism>
<feature type="region of interest" description="Disordered" evidence="16">
    <location>
        <begin position="756"/>
        <end position="777"/>
    </location>
</feature>
<evidence type="ECO:0000256" key="11">
    <source>
        <dbReference type="ARBA" id="ARBA00023157"/>
    </source>
</evidence>
<dbReference type="Pfam" id="PF00041">
    <property type="entry name" value="fn3"/>
    <property type="match status" value="2"/>
</dbReference>
<evidence type="ECO:0000256" key="17">
    <source>
        <dbReference type="SAM" id="Phobius"/>
    </source>
</evidence>
<evidence type="ECO:0000256" key="2">
    <source>
        <dbReference type="ARBA" id="ARBA00022475"/>
    </source>
</evidence>
<protein>
    <recommendedName>
        <fullName evidence="23">Protein turtle homolog B-like</fullName>
    </recommendedName>
</protein>
<dbReference type="Pfam" id="PF07686">
    <property type="entry name" value="V-set"/>
    <property type="match status" value="1"/>
</dbReference>
<evidence type="ECO:0000256" key="18">
    <source>
        <dbReference type="SAM" id="SignalP"/>
    </source>
</evidence>
<dbReference type="FunFam" id="2.60.40.10:FF:000321">
    <property type="entry name" value="protein turtle homolog B isoform X2"/>
    <property type="match status" value="1"/>
</dbReference>
<dbReference type="Proteomes" id="UP001044222">
    <property type="component" value="Chromosome 8"/>
</dbReference>
<dbReference type="InterPro" id="IPR003599">
    <property type="entry name" value="Ig_sub"/>
</dbReference>
<dbReference type="InterPro" id="IPR003598">
    <property type="entry name" value="Ig_sub2"/>
</dbReference>
<evidence type="ECO:0000313" key="21">
    <source>
        <dbReference type="EMBL" id="KAG5843824.1"/>
    </source>
</evidence>
<evidence type="ECO:0000256" key="12">
    <source>
        <dbReference type="ARBA" id="ARBA00023180"/>
    </source>
</evidence>
<feature type="signal peptide" evidence="18">
    <location>
        <begin position="1"/>
        <end position="20"/>
    </location>
</feature>
<dbReference type="Pfam" id="PF13927">
    <property type="entry name" value="Ig_3"/>
    <property type="match status" value="3"/>
</dbReference>
<evidence type="ECO:0000256" key="4">
    <source>
        <dbReference type="ARBA" id="ARBA00022692"/>
    </source>
</evidence>
<dbReference type="InterPro" id="IPR036116">
    <property type="entry name" value="FN3_sf"/>
</dbReference>
<evidence type="ECO:0000256" key="8">
    <source>
        <dbReference type="ARBA" id="ARBA00022989"/>
    </source>
</evidence>
<dbReference type="InterPro" id="IPR051170">
    <property type="entry name" value="Neural/epithelial_adhesion"/>
</dbReference>
<feature type="compositionally biased region" description="Low complexity" evidence="16">
    <location>
        <begin position="1293"/>
        <end position="1318"/>
    </location>
</feature>
<dbReference type="Pfam" id="PF13895">
    <property type="entry name" value="Ig_2"/>
    <property type="match status" value="1"/>
</dbReference>
<evidence type="ECO:0000256" key="13">
    <source>
        <dbReference type="ARBA" id="ARBA00023319"/>
    </source>
</evidence>
<evidence type="ECO:0000256" key="6">
    <source>
        <dbReference type="ARBA" id="ARBA00022737"/>
    </source>
</evidence>
<dbReference type="SMART" id="SM00408">
    <property type="entry name" value="IGc2"/>
    <property type="match status" value="5"/>
</dbReference>
<dbReference type="GO" id="GO:0045202">
    <property type="term" value="C:synapse"/>
    <property type="evidence" value="ECO:0007669"/>
    <property type="project" value="UniProtKB-SubCell"/>
</dbReference>
<dbReference type="InterPro" id="IPR007110">
    <property type="entry name" value="Ig-like_dom"/>
</dbReference>
<dbReference type="PANTHER" id="PTHR12231">
    <property type="entry name" value="CTX-RELATED TYPE I TRANSMEMBRANE PROTEIN"/>
    <property type="match status" value="1"/>
</dbReference>
<feature type="region of interest" description="Disordered" evidence="16">
    <location>
        <begin position="1211"/>
        <end position="1465"/>
    </location>
</feature>
<keyword evidence="8 17" id="KW-1133">Transmembrane helix</keyword>
<dbReference type="InterPro" id="IPR013106">
    <property type="entry name" value="Ig_V-set"/>
</dbReference>
<keyword evidence="5 18" id="KW-0732">Signal</keyword>
<comment type="caution">
    <text evidence="21">The sequence shown here is derived from an EMBL/GenBank/DDBJ whole genome shotgun (WGS) entry which is preliminary data.</text>
</comment>
<keyword evidence="2" id="KW-1003">Cell membrane</keyword>
<name>A0A9D3RUB9_ANGAN</name>
<feature type="compositionally biased region" description="Polar residues" evidence="16">
    <location>
        <begin position="1249"/>
        <end position="1263"/>
    </location>
</feature>
<keyword evidence="11" id="KW-1015">Disulfide bond</keyword>
<dbReference type="GO" id="GO:0005886">
    <property type="term" value="C:plasma membrane"/>
    <property type="evidence" value="ECO:0007669"/>
    <property type="project" value="UniProtKB-SubCell"/>
</dbReference>
<keyword evidence="22" id="KW-1185">Reference proteome</keyword>
<dbReference type="InterPro" id="IPR036179">
    <property type="entry name" value="Ig-like_dom_sf"/>
</dbReference>
<evidence type="ECO:0000256" key="5">
    <source>
        <dbReference type="ARBA" id="ARBA00022729"/>
    </source>
</evidence>
<comment type="subcellular location">
    <subcellularLocation>
        <location evidence="1">Cell membrane</location>
        <topology evidence="1">Single-pass membrane protein</topology>
    </subcellularLocation>
    <subcellularLocation>
        <location evidence="14">Synapse</location>
    </subcellularLocation>
</comment>
<feature type="domain" description="Ig-like" evidence="19">
    <location>
        <begin position="418"/>
        <end position="498"/>
    </location>
</feature>
<dbReference type="FunFam" id="2.60.40.10:FF:000245">
    <property type="entry name" value="protein turtle homolog B isoform X2"/>
    <property type="match status" value="1"/>
</dbReference>
<keyword evidence="9" id="KW-0770">Synapse</keyword>
<evidence type="ECO:0000256" key="14">
    <source>
        <dbReference type="ARBA" id="ARBA00034103"/>
    </source>
</evidence>
<evidence type="ECO:0000256" key="16">
    <source>
        <dbReference type="SAM" id="MobiDB-lite"/>
    </source>
</evidence>
<evidence type="ECO:0000259" key="19">
    <source>
        <dbReference type="PROSITE" id="PS50835"/>
    </source>
</evidence>
<keyword evidence="4 17" id="KW-0812">Transmembrane</keyword>
<evidence type="ECO:0000256" key="7">
    <source>
        <dbReference type="ARBA" id="ARBA00022902"/>
    </source>
</evidence>
<feature type="region of interest" description="Disordered" evidence="16">
    <location>
        <begin position="807"/>
        <end position="870"/>
    </location>
</feature>
<dbReference type="PROSITE" id="PS50835">
    <property type="entry name" value="IG_LIKE"/>
    <property type="match status" value="5"/>
</dbReference>
<evidence type="ECO:0000313" key="22">
    <source>
        <dbReference type="Proteomes" id="UP001044222"/>
    </source>
</evidence>
<dbReference type="FunFam" id="2.60.40.10:FF:000323">
    <property type="entry name" value="Immunoglobulin superfamily member 9B"/>
    <property type="match status" value="1"/>
</dbReference>
<feature type="domain" description="Fibronectin type-III" evidence="20">
    <location>
        <begin position="615"/>
        <end position="710"/>
    </location>
</feature>
<dbReference type="FunFam" id="2.60.40.10:FF:000226">
    <property type="entry name" value="protein turtle homolog B"/>
    <property type="match status" value="1"/>
</dbReference>
<feature type="domain" description="Ig-like" evidence="19">
    <location>
        <begin position="38"/>
        <end position="113"/>
    </location>
</feature>
<accession>A0A9D3RUB9</accession>
<proteinExistence type="inferred from homology"/>
<dbReference type="SUPFAM" id="SSF48726">
    <property type="entry name" value="Immunoglobulin"/>
    <property type="match status" value="5"/>
</dbReference>
<gene>
    <name evidence="21" type="ORF">ANANG_G00154990</name>
</gene>
<comment type="similarity">
    <text evidence="15">Belongs to the immunoglobulin superfamily. Turtle family.</text>
</comment>
<evidence type="ECO:0008006" key="23">
    <source>
        <dbReference type="Google" id="ProtNLM"/>
    </source>
</evidence>
<keyword evidence="10 17" id="KW-0472">Membrane</keyword>
<feature type="region of interest" description="Disordered" evidence="16">
    <location>
        <begin position="1151"/>
        <end position="1177"/>
    </location>
</feature>
<dbReference type="SUPFAM" id="SSF49265">
    <property type="entry name" value="Fibronectin type III"/>
    <property type="match status" value="1"/>
</dbReference>
<dbReference type="Gene3D" id="2.60.40.10">
    <property type="entry name" value="Immunoglobulins"/>
    <property type="match status" value="7"/>
</dbReference>
<dbReference type="InterPro" id="IPR003961">
    <property type="entry name" value="FN3_dom"/>
</dbReference>